<protein>
    <recommendedName>
        <fullName evidence="2">DUF6697 domain-containing protein</fullName>
    </recommendedName>
</protein>
<keyword evidence="4" id="KW-1185">Reference proteome</keyword>
<evidence type="ECO:0000259" key="2">
    <source>
        <dbReference type="Pfam" id="PF20411"/>
    </source>
</evidence>
<accession>A0A0D7BNX8</accession>
<gene>
    <name evidence="3" type="ORF">CYLTODRAFT_487346</name>
</gene>
<organism evidence="3 4">
    <name type="scientific">Cylindrobasidium torrendii FP15055 ss-10</name>
    <dbReference type="NCBI Taxonomy" id="1314674"/>
    <lineage>
        <taxon>Eukaryota</taxon>
        <taxon>Fungi</taxon>
        <taxon>Dikarya</taxon>
        <taxon>Basidiomycota</taxon>
        <taxon>Agaricomycotina</taxon>
        <taxon>Agaricomycetes</taxon>
        <taxon>Agaricomycetidae</taxon>
        <taxon>Agaricales</taxon>
        <taxon>Marasmiineae</taxon>
        <taxon>Physalacriaceae</taxon>
        <taxon>Cylindrobasidium</taxon>
    </lineage>
</organism>
<name>A0A0D7BNX8_9AGAR</name>
<evidence type="ECO:0000256" key="1">
    <source>
        <dbReference type="SAM" id="Coils"/>
    </source>
</evidence>
<feature type="domain" description="DUF6697" evidence="2">
    <location>
        <begin position="278"/>
        <end position="422"/>
    </location>
</feature>
<dbReference type="InterPro" id="IPR046520">
    <property type="entry name" value="DUF6697"/>
</dbReference>
<evidence type="ECO:0000313" key="4">
    <source>
        <dbReference type="Proteomes" id="UP000054007"/>
    </source>
</evidence>
<keyword evidence="1" id="KW-0175">Coiled coil</keyword>
<dbReference type="AlphaFoldDB" id="A0A0D7BNX8"/>
<feature type="coiled-coil region" evidence="1">
    <location>
        <begin position="99"/>
        <end position="147"/>
    </location>
</feature>
<reference evidence="3 4" key="1">
    <citation type="journal article" date="2015" name="Fungal Genet. Biol.">
        <title>Evolution of novel wood decay mechanisms in Agaricales revealed by the genome sequences of Fistulina hepatica and Cylindrobasidium torrendii.</title>
        <authorList>
            <person name="Floudas D."/>
            <person name="Held B.W."/>
            <person name="Riley R."/>
            <person name="Nagy L.G."/>
            <person name="Koehler G."/>
            <person name="Ransdell A.S."/>
            <person name="Younus H."/>
            <person name="Chow J."/>
            <person name="Chiniquy J."/>
            <person name="Lipzen A."/>
            <person name="Tritt A."/>
            <person name="Sun H."/>
            <person name="Haridas S."/>
            <person name="LaButti K."/>
            <person name="Ohm R.A."/>
            <person name="Kues U."/>
            <person name="Blanchette R.A."/>
            <person name="Grigoriev I.V."/>
            <person name="Minto R.E."/>
            <person name="Hibbett D.S."/>
        </authorList>
    </citation>
    <scope>NUCLEOTIDE SEQUENCE [LARGE SCALE GENOMIC DNA]</scope>
    <source>
        <strain evidence="3 4">FP15055 ss-10</strain>
    </source>
</reference>
<dbReference type="Proteomes" id="UP000054007">
    <property type="component" value="Unassembled WGS sequence"/>
</dbReference>
<dbReference type="STRING" id="1314674.A0A0D7BNX8"/>
<dbReference type="Pfam" id="PF20411">
    <property type="entry name" value="DUF6697"/>
    <property type="match status" value="1"/>
</dbReference>
<dbReference type="EMBL" id="KN880456">
    <property type="protein sequence ID" value="KIY71281.1"/>
    <property type="molecule type" value="Genomic_DNA"/>
</dbReference>
<dbReference type="OrthoDB" id="3219211at2759"/>
<sequence length="446" mass="49581">MSTIFSSPSLRDTASFKPPSYDAQDAERTVEFALAVAGERKKVVDALAARDAAVRRLADVCDSLREKIDIIERLKGDPYEKDTQLASREAELSLTQSQLASAHAELSERQAELGRAQDQLRELKETITGLKLDAAAQEETIRGLREELKDRQAPFENTTCLDAPFALRDLTTSSSTLVPPPFSRNSSAMSVSSVTTENHSVRPAIKQNSDDLDYAITRINHQPTPEAEYTILQRNKLLGDLPLPPGVPEDTLRPIVLPPSLTFHDLISSSPSLRGLLSNYKVLQQLTTSWCPDREEHGYMLIPAFKCTTNPRVTTAHRWTSVDVMARMNKPTECFYNRDGTWYYAGVYMPFRLDDLTIKEWEVLSNETIQSIIKETLSARKNISPQNVYEVSQLYAAGALKVACIGMQCVGFNRSVYDAVLQQADRTCAGADGNLSDAMNGMKLGR</sequence>
<evidence type="ECO:0000313" key="3">
    <source>
        <dbReference type="EMBL" id="KIY71281.1"/>
    </source>
</evidence>
<proteinExistence type="predicted"/>